<comment type="caution">
    <text evidence="1">The sequence shown here is derived from an EMBL/GenBank/DDBJ whole genome shotgun (WGS) entry which is preliminary data.</text>
</comment>
<dbReference type="EMBL" id="QGKV02000759">
    <property type="protein sequence ID" value="KAF3565907.1"/>
    <property type="molecule type" value="Genomic_DNA"/>
</dbReference>
<dbReference type="Proteomes" id="UP000266723">
    <property type="component" value="Unassembled WGS sequence"/>
</dbReference>
<reference evidence="2 3" key="3">
    <citation type="journal article" date="2020" name="BMC Genomics">
        <title>Intraspecific diversification of the crop wild relative Brassica cretica Lam. using demographic model selection.</title>
        <authorList>
            <person name="Kioukis A."/>
            <person name="Michalopoulou V.A."/>
            <person name="Briers L."/>
            <person name="Pirintsos S."/>
            <person name="Studholme D.J."/>
            <person name="Pavlidis P."/>
            <person name="Sarris P.F."/>
        </authorList>
    </citation>
    <scope>NUCLEOTIDE SEQUENCE [LARGE SCALE GENOMIC DNA]</scope>
    <source>
        <strain evidence="3">cv. PFS-1207/04</strain>
        <strain evidence="2">PFS-1207/04</strain>
    </source>
</reference>
<protein>
    <submittedName>
        <fullName evidence="1">Uncharacterized protein</fullName>
    </submittedName>
</protein>
<keyword evidence="3" id="KW-1185">Reference proteome</keyword>
<reference evidence="1" key="1">
    <citation type="submission" date="2019-12" db="EMBL/GenBank/DDBJ databases">
        <title>Genome sequencing and annotation of Brassica cretica.</title>
        <authorList>
            <person name="Studholme D.J."/>
            <person name="Sarris P.F."/>
        </authorList>
    </citation>
    <scope>NUCLEOTIDE SEQUENCE</scope>
    <source>
        <strain evidence="1">PFS-102/07</strain>
        <tissue evidence="1">Leaf</tissue>
    </source>
</reference>
<dbReference type="EMBL" id="QGKY02001015">
    <property type="protein sequence ID" value="KAF2571368.1"/>
    <property type="molecule type" value="Genomic_DNA"/>
</dbReference>
<proteinExistence type="predicted"/>
<evidence type="ECO:0000313" key="1">
    <source>
        <dbReference type="EMBL" id="KAF2571368.1"/>
    </source>
</evidence>
<evidence type="ECO:0000313" key="2">
    <source>
        <dbReference type="EMBL" id="KAF3565907.1"/>
    </source>
</evidence>
<dbReference type="AlphaFoldDB" id="A0A3N6PY53"/>
<evidence type="ECO:0000313" key="3">
    <source>
        <dbReference type="Proteomes" id="UP000266723"/>
    </source>
</evidence>
<sequence length="100" mass="10793">MMNTAPTIDFPSPPSRSDMCFSVAAEALTAPPAAMPPALCSSPSCSTTPIIILISSPAHLLLNDVYHQPHFHRSRRVLHLSARLKPPKSKLSSSTIETMN</sequence>
<organism evidence="1">
    <name type="scientific">Brassica cretica</name>
    <name type="common">Mustard</name>
    <dbReference type="NCBI Taxonomy" id="69181"/>
    <lineage>
        <taxon>Eukaryota</taxon>
        <taxon>Viridiplantae</taxon>
        <taxon>Streptophyta</taxon>
        <taxon>Embryophyta</taxon>
        <taxon>Tracheophyta</taxon>
        <taxon>Spermatophyta</taxon>
        <taxon>Magnoliopsida</taxon>
        <taxon>eudicotyledons</taxon>
        <taxon>Gunneridae</taxon>
        <taxon>Pentapetalae</taxon>
        <taxon>rosids</taxon>
        <taxon>malvids</taxon>
        <taxon>Brassicales</taxon>
        <taxon>Brassicaceae</taxon>
        <taxon>Brassiceae</taxon>
        <taxon>Brassica</taxon>
    </lineage>
</organism>
<reference evidence="2" key="2">
    <citation type="submission" date="2019-12" db="EMBL/GenBank/DDBJ databases">
        <authorList>
            <person name="Studholme D.J."/>
            <person name="Sarris P."/>
        </authorList>
    </citation>
    <scope>NUCLEOTIDE SEQUENCE</scope>
    <source>
        <strain evidence="2">PFS-1207/04</strain>
        <tissue evidence="2">Leaf</tissue>
    </source>
</reference>
<gene>
    <name evidence="2" type="ORF">DY000_02010715</name>
    <name evidence="1" type="ORF">F2Q70_00000016</name>
</gene>
<name>A0A3N6PY53_BRACR</name>
<accession>A0A3N6PY53</accession>